<evidence type="ECO:0000256" key="5">
    <source>
        <dbReference type="ARBA" id="ARBA00022989"/>
    </source>
</evidence>
<evidence type="ECO:0000313" key="10">
    <source>
        <dbReference type="Proteomes" id="UP000198571"/>
    </source>
</evidence>
<accession>A0A1H9SHU5</accession>
<proteinExistence type="inferred from homology"/>
<evidence type="ECO:0000256" key="1">
    <source>
        <dbReference type="ARBA" id="ARBA00001947"/>
    </source>
</evidence>
<comment type="subcellular location">
    <subcellularLocation>
        <location evidence="2">Membrane</location>
        <topology evidence="2">Multi-pass membrane protein</topology>
    </subcellularLocation>
</comment>
<dbReference type="GO" id="GO:0016020">
    <property type="term" value="C:membrane"/>
    <property type="evidence" value="ECO:0007669"/>
    <property type="project" value="UniProtKB-SubCell"/>
</dbReference>
<evidence type="ECO:0000256" key="2">
    <source>
        <dbReference type="ARBA" id="ARBA00004141"/>
    </source>
</evidence>
<evidence type="ECO:0000256" key="6">
    <source>
        <dbReference type="ARBA" id="ARBA00023136"/>
    </source>
</evidence>
<keyword evidence="4 7" id="KW-0812">Transmembrane</keyword>
<keyword evidence="5 7" id="KW-1133">Transmembrane helix</keyword>
<name>A0A1H9SHU5_9BACI</name>
<keyword evidence="6 7" id="KW-0472">Membrane</keyword>
<protein>
    <recommendedName>
        <fullName evidence="8">Peptidase M50 domain-containing protein</fullName>
    </recommendedName>
</protein>
<dbReference type="OrthoDB" id="849477at2"/>
<evidence type="ECO:0000256" key="4">
    <source>
        <dbReference type="ARBA" id="ARBA00022692"/>
    </source>
</evidence>
<dbReference type="Proteomes" id="UP000198571">
    <property type="component" value="Unassembled WGS sequence"/>
</dbReference>
<feature type="transmembrane region" description="Helical" evidence="7">
    <location>
        <begin position="112"/>
        <end position="130"/>
    </location>
</feature>
<comment type="cofactor">
    <cofactor evidence="1">
        <name>Zn(2+)</name>
        <dbReference type="ChEBI" id="CHEBI:29105"/>
    </cofactor>
</comment>
<evidence type="ECO:0000313" key="9">
    <source>
        <dbReference type="EMBL" id="SER84542.1"/>
    </source>
</evidence>
<dbReference type="STRING" id="1601833.SAMN05518684_104230"/>
<dbReference type="GO" id="GO:0006508">
    <property type="term" value="P:proteolysis"/>
    <property type="evidence" value="ECO:0007669"/>
    <property type="project" value="InterPro"/>
</dbReference>
<feature type="transmembrane region" description="Helical" evidence="7">
    <location>
        <begin position="82"/>
        <end position="105"/>
    </location>
</feature>
<sequence length="159" mass="18312">MFGWSDIPTFVISLGIILPIVAFIHESGHFVSTYLFGGKMKFVFGRGKLLFKRGDFEIRRVYFLDAWTQLEKLDINNRWTHAIIYLSGAFFNILSVVIVNTLIHLDILPADLFFYQFGYFSLYFVFFSLLPVEFGEGQPSDGKAFIDVIRYGTEKGPIK</sequence>
<comment type="similarity">
    <text evidence="3">Belongs to the peptidase M50B family.</text>
</comment>
<dbReference type="InterPro" id="IPR008915">
    <property type="entry name" value="Peptidase_M50"/>
</dbReference>
<dbReference type="AlphaFoldDB" id="A0A1H9SHU5"/>
<dbReference type="EMBL" id="FOGT01000004">
    <property type="protein sequence ID" value="SER84542.1"/>
    <property type="molecule type" value="Genomic_DNA"/>
</dbReference>
<feature type="transmembrane region" description="Helical" evidence="7">
    <location>
        <begin position="7"/>
        <end position="25"/>
    </location>
</feature>
<gene>
    <name evidence="9" type="ORF">SAMN05518684_104230</name>
</gene>
<organism evidence="9 10">
    <name type="scientific">Salipaludibacillus aurantiacus</name>
    <dbReference type="NCBI Taxonomy" id="1601833"/>
    <lineage>
        <taxon>Bacteria</taxon>
        <taxon>Bacillati</taxon>
        <taxon>Bacillota</taxon>
        <taxon>Bacilli</taxon>
        <taxon>Bacillales</taxon>
        <taxon>Bacillaceae</taxon>
    </lineage>
</organism>
<dbReference type="RefSeq" id="WP_093049118.1">
    <property type="nucleotide sequence ID" value="NZ_FOGT01000004.1"/>
</dbReference>
<evidence type="ECO:0000256" key="3">
    <source>
        <dbReference type="ARBA" id="ARBA00007931"/>
    </source>
</evidence>
<evidence type="ECO:0000256" key="7">
    <source>
        <dbReference type="SAM" id="Phobius"/>
    </source>
</evidence>
<reference evidence="10" key="1">
    <citation type="submission" date="2016-10" db="EMBL/GenBank/DDBJ databases">
        <authorList>
            <person name="Varghese N."/>
            <person name="Submissions S."/>
        </authorList>
    </citation>
    <scope>NUCLEOTIDE SEQUENCE [LARGE SCALE GENOMIC DNA]</scope>
    <source>
        <strain evidence="10">S9</strain>
    </source>
</reference>
<feature type="domain" description="Peptidase M50" evidence="8">
    <location>
        <begin position="16"/>
        <end position="103"/>
    </location>
</feature>
<evidence type="ECO:0000259" key="8">
    <source>
        <dbReference type="Pfam" id="PF02163"/>
    </source>
</evidence>
<dbReference type="Pfam" id="PF02163">
    <property type="entry name" value="Peptidase_M50"/>
    <property type="match status" value="1"/>
</dbReference>
<keyword evidence="10" id="KW-1185">Reference proteome</keyword>